<name>A0ABR1SCE2_9PEZI</name>
<keyword evidence="3" id="KW-1185">Reference proteome</keyword>
<dbReference type="EMBL" id="JAQQWK010000010">
    <property type="protein sequence ID" value="KAK8029531.1"/>
    <property type="molecule type" value="Genomic_DNA"/>
</dbReference>
<sequence length="271" mass="30507">MARRYKKADKGTAPPESLPAVDADPRPTLSPYAARYVDVYFGNTRKAFKVPEVLLNKCSNLPGAWGFYDSERRFEHISVDVGHILIHFLFTDMYQCLKPQGSTIPEMQIAEFTNCVQAYAVAQMYNLPSLAEQAQKEIRRLGDSITVSNVLAALNTAYPNGTTDMFLSGYLRSRMKALFADPVAMGAMTSTPDDEDRPKSIVEILFETMVKLRLEEDRKECEEQDESEGMTGPEVCDITKHPHDEGLHWNFKNPKFSPVLEEPCAETECPP</sequence>
<evidence type="ECO:0000313" key="3">
    <source>
        <dbReference type="Proteomes" id="UP001444661"/>
    </source>
</evidence>
<evidence type="ECO:0000256" key="1">
    <source>
        <dbReference type="SAM" id="MobiDB-lite"/>
    </source>
</evidence>
<dbReference type="Proteomes" id="UP001444661">
    <property type="component" value="Unassembled WGS sequence"/>
</dbReference>
<proteinExistence type="predicted"/>
<feature type="region of interest" description="Disordered" evidence="1">
    <location>
        <begin position="217"/>
        <end position="239"/>
    </location>
</feature>
<organism evidence="2 3">
    <name type="scientific">Apiospora rasikravindrae</name>
    <dbReference type="NCBI Taxonomy" id="990691"/>
    <lineage>
        <taxon>Eukaryota</taxon>
        <taxon>Fungi</taxon>
        <taxon>Dikarya</taxon>
        <taxon>Ascomycota</taxon>
        <taxon>Pezizomycotina</taxon>
        <taxon>Sordariomycetes</taxon>
        <taxon>Xylariomycetidae</taxon>
        <taxon>Amphisphaeriales</taxon>
        <taxon>Apiosporaceae</taxon>
        <taxon>Apiospora</taxon>
    </lineage>
</organism>
<dbReference type="PANTHER" id="PTHR37538:SF1">
    <property type="entry name" value="BTB DOMAIN-CONTAINING PROTEIN"/>
    <property type="match status" value="1"/>
</dbReference>
<evidence type="ECO:0000313" key="2">
    <source>
        <dbReference type="EMBL" id="KAK8029531.1"/>
    </source>
</evidence>
<reference evidence="2 3" key="1">
    <citation type="submission" date="2023-01" db="EMBL/GenBank/DDBJ databases">
        <title>Analysis of 21 Apiospora genomes using comparative genomics revels a genus with tremendous synthesis potential of carbohydrate active enzymes and secondary metabolites.</title>
        <authorList>
            <person name="Sorensen T."/>
        </authorList>
    </citation>
    <scope>NUCLEOTIDE SEQUENCE [LARGE SCALE GENOMIC DNA]</scope>
    <source>
        <strain evidence="2 3">CBS 33761</strain>
    </source>
</reference>
<dbReference type="Gene3D" id="3.30.710.10">
    <property type="entry name" value="Potassium Channel Kv1.1, Chain A"/>
    <property type="match status" value="1"/>
</dbReference>
<protein>
    <submittedName>
        <fullName evidence="2">Uncharacterized protein</fullName>
    </submittedName>
</protein>
<feature type="region of interest" description="Disordered" evidence="1">
    <location>
        <begin position="1"/>
        <end position="24"/>
    </location>
</feature>
<accession>A0ABR1SCE2</accession>
<dbReference type="PANTHER" id="PTHR37538">
    <property type="entry name" value="BTB DOMAIN-CONTAINING PROTEIN"/>
    <property type="match status" value="1"/>
</dbReference>
<gene>
    <name evidence="2" type="ORF">PG993_010822</name>
</gene>
<comment type="caution">
    <text evidence="2">The sequence shown here is derived from an EMBL/GenBank/DDBJ whole genome shotgun (WGS) entry which is preliminary data.</text>
</comment>
<dbReference type="InterPro" id="IPR011333">
    <property type="entry name" value="SKP1/BTB/POZ_sf"/>
</dbReference>